<protein>
    <submittedName>
        <fullName evidence="1">Uncharacterized protein</fullName>
    </submittedName>
</protein>
<dbReference type="EMBL" id="GBRH01244610">
    <property type="protein sequence ID" value="JAD53285.1"/>
    <property type="molecule type" value="Transcribed_RNA"/>
</dbReference>
<organism evidence="1">
    <name type="scientific">Arundo donax</name>
    <name type="common">Giant reed</name>
    <name type="synonym">Donax arundinaceus</name>
    <dbReference type="NCBI Taxonomy" id="35708"/>
    <lineage>
        <taxon>Eukaryota</taxon>
        <taxon>Viridiplantae</taxon>
        <taxon>Streptophyta</taxon>
        <taxon>Embryophyta</taxon>
        <taxon>Tracheophyta</taxon>
        <taxon>Spermatophyta</taxon>
        <taxon>Magnoliopsida</taxon>
        <taxon>Liliopsida</taxon>
        <taxon>Poales</taxon>
        <taxon>Poaceae</taxon>
        <taxon>PACMAD clade</taxon>
        <taxon>Arundinoideae</taxon>
        <taxon>Arundineae</taxon>
        <taxon>Arundo</taxon>
    </lineage>
</organism>
<proteinExistence type="predicted"/>
<name>A0A0A9AWJ3_ARUDO</name>
<reference evidence="1" key="2">
    <citation type="journal article" date="2015" name="Data Brief">
        <title>Shoot transcriptome of the giant reed, Arundo donax.</title>
        <authorList>
            <person name="Barrero R.A."/>
            <person name="Guerrero F.D."/>
            <person name="Moolhuijzen P."/>
            <person name="Goolsby J.A."/>
            <person name="Tidwell J."/>
            <person name="Bellgard S.E."/>
            <person name="Bellgard M.I."/>
        </authorList>
    </citation>
    <scope>NUCLEOTIDE SEQUENCE</scope>
    <source>
        <tissue evidence="1">Shoot tissue taken approximately 20 cm above the soil surface</tissue>
    </source>
</reference>
<dbReference type="AlphaFoldDB" id="A0A0A9AWJ3"/>
<sequence length="36" mass="4092">MTVIINGNVFFISLILTKSKLEVLSAIFSFFWLKNG</sequence>
<reference evidence="1" key="1">
    <citation type="submission" date="2014-09" db="EMBL/GenBank/DDBJ databases">
        <authorList>
            <person name="Magalhaes I.L.F."/>
            <person name="Oliveira U."/>
            <person name="Santos F.R."/>
            <person name="Vidigal T.H.D.A."/>
            <person name="Brescovit A.D."/>
            <person name="Santos A.J."/>
        </authorList>
    </citation>
    <scope>NUCLEOTIDE SEQUENCE</scope>
    <source>
        <tissue evidence="1">Shoot tissue taken approximately 20 cm above the soil surface</tissue>
    </source>
</reference>
<accession>A0A0A9AWJ3</accession>
<evidence type="ECO:0000313" key="1">
    <source>
        <dbReference type="EMBL" id="JAD53285.1"/>
    </source>
</evidence>